<evidence type="ECO:0000259" key="2">
    <source>
        <dbReference type="PROSITE" id="PS50235"/>
    </source>
</evidence>
<name>A0AA86RCL1_9EUKA</name>
<dbReference type="Gene3D" id="3.90.70.10">
    <property type="entry name" value="Cysteine proteinases"/>
    <property type="match status" value="1"/>
</dbReference>
<dbReference type="InterPro" id="IPR028889">
    <property type="entry name" value="USP"/>
</dbReference>
<dbReference type="PANTHER" id="PTHR24006">
    <property type="entry name" value="UBIQUITIN CARBOXYL-TERMINAL HYDROLASE"/>
    <property type="match status" value="1"/>
</dbReference>
<keyword evidence="3" id="KW-0378">Hydrolase</keyword>
<comment type="caution">
    <text evidence="3">The sequence shown here is derived from an EMBL/GenBank/DDBJ whole genome shotgun (WGS) entry which is preliminary data.</text>
</comment>
<dbReference type="EMBL" id="CATOUU010001169">
    <property type="protein sequence ID" value="CAI9975436.1"/>
    <property type="molecule type" value="Genomic_DNA"/>
</dbReference>
<sequence length="772" mass="90106">MQYNKTIEQMKQQEFPDEVFKLVSQIPPEKFQENNTFTLKDVFINETKQNQQKDKQKIKTFFDATYSYNGLNVLNKHEVNVKYQNQNQQSNEKIEPNTIFKKRNNPNDTIRNQTYNKQLGKQEGQNDYEGLTKPNAFQRPKSQGFNAKNGLEPKTNVGYEQNKTQNEGKNNNSEKQKDKNQNSQIYQPKTEKETQNEPKNSVPNYLKDITIEVGFQLESKNGSKFDAKSAKVLESKKQNAKSSAMLNKQKEKLQIDKIKLASILQIQLQILKLKSTSLNQSMLKQKQQGYQTNYYYSQQSYTSTNYQTYLYTLQNYYLKKLIQKIYYLCELALLKLKSEEIQQQQKTKLIQIEEVQQILREHRGLDPLLTKDTNMLNALLQAIYNTEAGYNAILRGPNDRETIERIEQAGKYDYIDRDDQSVVSALQLIFLRLIYSQKQSISTVKFCKALGIDTGKQEDANELMKTVLDKLERASKAHDTKNKFDHTFQVYQETFEGHAALTVRCQQCQCASLSTTNFTDVLLPVETCFFACFAAMVKEQEVEQQCEKCQKTCKVMQYSSAQSVPDLLCMTLLRLKRNEQGKEVKFPIFLDLEFIKHCHALEIGNGKSVAEMAQLFKMVMMPWLFFEVEPRKITVKDKATELLLQNEPFVQHLKTHYQKVACEDLFQNSEDELLKIPEFTNTPNNLYMLRTIVRQINDRFCTIALERPNMVDRFQILKFDNQFVTKIDKKAEAISAGENCKFFYEKVRNYEHGSSYNLSNFVQDRITEENKK</sequence>
<accession>A0AA86RCL1</accession>
<reference evidence="4 5" key="2">
    <citation type="submission" date="2024-07" db="EMBL/GenBank/DDBJ databases">
        <authorList>
            <person name="Akdeniz Z."/>
        </authorList>
    </citation>
    <scope>NUCLEOTIDE SEQUENCE [LARGE SCALE GENOMIC DNA]</scope>
</reference>
<evidence type="ECO:0000313" key="4">
    <source>
        <dbReference type="EMBL" id="CAL5986552.1"/>
    </source>
</evidence>
<gene>
    <name evidence="3" type="ORF">HINF_LOCUS63081</name>
    <name evidence="4" type="ORF">HINF_LOCUS9464</name>
</gene>
<protein>
    <submittedName>
        <fullName evidence="3">Ubiquitin carboxyl-terminal hydrolase family protein</fullName>
    </submittedName>
    <submittedName>
        <fullName evidence="4">Ubiquitin_carboxyl-terminal hydrolase family protein</fullName>
    </submittedName>
</protein>
<feature type="compositionally biased region" description="Polar residues" evidence="1">
    <location>
        <begin position="158"/>
        <end position="171"/>
    </location>
</feature>
<dbReference type="GO" id="GO:0004843">
    <property type="term" value="F:cysteine-type deubiquitinase activity"/>
    <property type="evidence" value="ECO:0007669"/>
    <property type="project" value="TreeGrafter"/>
</dbReference>
<dbReference type="PROSITE" id="PS50235">
    <property type="entry name" value="USP_3"/>
    <property type="match status" value="1"/>
</dbReference>
<dbReference type="PANTHER" id="PTHR24006:SF827">
    <property type="entry name" value="UBIQUITIN CARBOXYL-TERMINAL HYDROLASE 34"/>
    <property type="match status" value="1"/>
</dbReference>
<evidence type="ECO:0000313" key="3">
    <source>
        <dbReference type="EMBL" id="CAI9975436.1"/>
    </source>
</evidence>
<organism evidence="3">
    <name type="scientific">Hexamita inflata</name>
    <dbReference type="NCBI Taxonomy" id="28002"/>
    <lineage>
        <taxon>Eukaryota</taxon>
        <taxon>Metamonada</taxon>
        <taxon>Diplomonadida</taxon>
        <taxon>Hexamitidae</taxon>
        <taxon>Hexamitinae</taxon>
        <taxon>Hexamita</taxon>
    </lineage>
</organism>
<dbReference type="EMBL" id="CAXDID020000020">
    <property type="protein sequence ID" value="CAL5986552.1"/>
    <property type="molecule type" value="Genomic_DNA"/>
</dbReference>
<evidence type="ECO:0000313" key="5">
    <source>
        <dbReference type="Proteomes" id="UP001642409"/>
    </source>
</evidence>
<dbReference type="AlphaFoldDB" id="A0AA86RCL1"/>
<feature type="region of interest" description="Disordered" evidence="1">
    <location>
        <begin position="84"/>
        <end position="203"/>
    </location>
</feature>
<dbReference type="InterPro" id="IPR038765">
    <property type="entry name" value="Papain-like_cys_pep_sf"/>
</dbReference>
<feature type="domain" description="USP" evidence="2">
    <location>
        <begin position="363"/>
        <end position="747"/>
    </location>
</feature>
<dbReference type="Proteomes" id="UP001642409">
    <property type="component" value="Unassembled WGS sequence"/>
</dbReference>
<feature type="compositionally biased region" description="Polar residues" evidence="1">
    <location>
        <begin position="106"/>
        <end position="125"/>
    </location>
</feature>
<evidence type="ECO:0000256" key="1">
    <source>
        <dbReference type="SAM" id="MobiDB-lite"/>
    </source>
</evidence>
<dbReference type="GO" id="GO:0005829">
    <property type="term" value="C:cytosol"/>
    <property type="evidence" value="ECO:0007669"/>
    <property type="project" value="TreeGrafter"/>
</dbReference>
<reference evidence="3" key="1">
    <citation type="submission" date="2023-06" db="EMBL/GenBank/DDBJ databases">
        <authorList>
            <person name="Kurt Z."/>
        </authorList>
    </citation>
    <scope>NUCLEOTIDE SEQUENCE</scope>
</reference>
<dbReference type="GO" id="GO:0005634">
    <property type="term" value="C:nucleus"/>
    <property type="evidence" value="ECO:0007669"/>
    <property type="project" value="TreeGrafter"/>
</dbReference>
<proteinExistence type="predicted"/>
<dbReference type="InterPro" id="IPR050164">
    <property type="entry name" value="Peptidase_C19"/>
</dbReference>
<keyword evidence="5" id="KW-1185">Reference proteome</keyword>
<dbReference type="SUPFAM" id="SSF54001">
    <property type="entry name" value="Cysteine proteinases"/>
    <property type="match status" value="1"/>
</dbReference>
<dbReference type="GO" id="GO:0016579">
    <property type="term" value="P:protein deubiquitination"/>
    <property type="evidence" value="ECO:0007669"/>
    <property type="project" value="TreeGrafter"/>
</dbReference>